<reference evidence="3 4" key="1">
    <citation type="submission" date="2021-04" db="EMBL/GenBank/DDBJ databases">
        <title>Metabacillus sp. strain KIGAM252 whole genome sequence.</title>
        <authorList>
            <person name="Seo M.-J."/>
            <person name="Cho E.-S."/>
            <person name="Hwang C.Y."/>
            <person name="Yoon D.J."/>
        </authorList>
    </citation>
    <scope>NUCLEOTIDE SEQUENCE [LARGE SCALE GENOMIC DNA]</scope>
    <source>
        <strain evidence="3 4">KIGAM252</strain>
    </source>
</reference>
<dbReference type="Proteomes" id="UP000682403">
    <property type="component" value="Unassembled WGS sequence"/>
</dbReference>
<protein>
    <submittedName>
        <fullName evidence="3">Nuclear transport factor 2 family protein</fullName>
    </submittedName>
</protein>
<proteinExistence type="predicted"/>
<evidence type="ECO:0000259" key="2">
    <source>
        <dbReference type="Pfam" id="PF13474"/>
    </source>
</evidence>
<evidence type="ECO:0000313" key="4">
    <source>
        <dbReference type="Proteomes" id="UP000682403"/>
    </source>
</evidence>
<evidence type="ECO:0000313" key="3">
    <source>
        <dbReference type="EMBL" id="MBS2967683.1"/>
    </source>
</evidence>
<evidence type="ECO:0000256" key="1">
    <source>
        <dbReference type="SAM" id="MobiDB-lite"/>
    </source>
</evidence>
<dbReference type="RefSeq" id="WP_211556320.1">
    <property type="nucleotide sequence ID" value="NZ_JAGVRK010000001.1"/>
</dbReference>
<feature type="domain" description="SnoaL-like" evidence="2">
    <location>
        <begin position="74"/>
        <end position="176"/>
    </location>
</feature>
<accession>A0ABS5LAX2</accession>
<dbReference type="Pfam" id="PF13474">
    <property type="entry name" value="SnoaL_3"/>
    <property type="match status" value="1"/>
</dbReference>
<dbReference type="InterPro" id="IPR037401">
    <property type="entry name" value="SnoaL-like"/>
</dbReference>
<feature type="region of interest" description="Disordered" evidence="1">
    <location>
        <begin position="44"/>
        <end position="63"/>
    </location>
</feature>
<keyword evidence="4" id="KW-1185">Reference proteome</keyword>
<dbReference type="SUPFAM" id="SSF54427">
    <property type="entry name" value="NTF2-like"/>
    <property type="match status" value="1"/>
</dbReference>
<name>A0ABS5LAX2_9BACI</name>
<dbReference type="InterPro" id="IPR032710">
    <property type="entry name" value="NTF2-like_dom_sf"/>
</dbReference>
<organism evidence="3 4">
    <name type="scientific">Metabacillus flavus</name>
    <dbReference type="NCBI Taxonomy" id="2823519"/>
    <lineage>
        <taxon>Bacteria</taxon>
        <taxon>Bacillati</taxon>
        <taxon>Bacillota</taxon>
        <taxon>Bacilli</taxon>
        <taxon>Bacillales</taxon>
        <taxon>Bacillaceae</taxon>
        <taxon>Metabacillus</taxon>
    </lineage>
</organism>
<dbReference type="Gene3D" id="3.10.450.50">
    <property type="match status" value="1"/>
</dbReference>
<sequence>MKRIAPALILFLFMIGGCGMPAREAVQPVNPSLSLKPKEPVLIKEDSLQKTSGNSARKPVLSERRLSKEDEKQILAVLNDYFDALKRKDLDRYMDTISKTAQIYNYEMKRLKASALFEQPFSYNLTFKEARVYKSGKDLRTAAAYASYEFSMPETKETATVETVIVFKKDPEGWKVSAAVGLPITLKR</sequence>
<dbReference type="PROSITE" id="PS51257">
    <property type="entry name" value="PROKAR_LIPOPROTEIN"/>
    <property type="match status" value="1"/>
</dbReference>
<comment type="caution">
    <text evidence="3">The sequence shown here is derived from an EMBL/GenBank/DDBJ whole genome shotgun (WGS) entry which is preliminary data.</text>
</comment>
<gene>
    <name evidence="3" type="ORF">J9317_02705</name>
</gene>
<dbReference type="EMBL" id="JAGVRK010000001">
    <property type="protein sequence ID" value="MBS2967683.1"/>
    <property type="molecule type" value="Genomic_DNA"/>
</dbReference>